<accession>A0A2M8KXR7</accession>
<comment type="caution">
    <text evidence="3">The sequence shown here is derived from an EMBL/GenBank/DDBJ whole genome shotgun (WGS) entry which is preliminary data.</text>
</comment>
<reference evidence="4" key="1">
    <citation type="submission" date="2017-09" db="EMBL/GenBank/DDBJ databases">
        <title>Depth-based differentiation of microbial function through sediment-hosted aquifers and enrichment of novel symbionts in the deep terrestrial subsurface.</title>
        <authorList>
            <person name="Probst A.J."/>
            <person name="Ladd B."/>
            <person name="Jarett J.K."/>
            <person name="Geller-Mcgrath D.E."/>
            <person name="Sieber C.M.K."/>
            <person name="Emerson J.B."/>
            <person name="Anantharaman K."/>
            <person name="Thomas B.C."/>
            <person name="Malmstrom R."/>
            <person name="Stieglmeier M."/>
            <person name="Klingl A."/>
            <person name="Woyke T."/>
            <person name="Ryan C.M."/>
            <person name="Banfield J.F."/>
        </authorList>
    </citation>
    <scope>NUCLEOTIDE SEQUENCE [LARGE SCALE GENOMIC DNA]</scope>
</reference>
<dbReference type="Proteomes" id="UP000229098">
    <property type="component" value="Unassembled WGS sequence"/>
</dbReference>
<evidence type="ECO:0000259" key="2">
    <source>
        <dbReference type="Pfam" id="PF18186"/>
    </source>
</evidence>
<keyword evidence="1" id="KW-0472">Membrane</keyword>
<evidence type="ECO:0000313" key="4">
    <source>
        <dbReference type="Proteomes" id="UP000229098"/>
    </source>
</evidence>
<name>A0A2M8KXR7_9BACT</name>
<feature type="domain" description="SMODS and SLOG-associating 2TM effector" evidence="2">
    <location>
        <begin position="8"/>
        <end position="160"/>
    </location>
</feature>
<dbReference type="Pfam" id="PF18186">
    <property type="entry name" value="SLATT_4"/>
    <property type="match status" value="1"/>
</dbReference>
<gene>
    <name evidence="3" type="ORF">COU90_01280</name>
</gene>
<proteinExistence type="predicted"/>
<sequence length="187" mass="20719">MDTKNLANIRQSFANTVFTHKVQEVAAENAGSHALKVKIANIGIVVLALIMLLLQVANQSNLVFSYLGSGIAAGEIIFLIVQLTFNFEQIALAHKNSALKYMQLRDKYRSLIVDTMNEQTPPNNVIARRDSLQAEYQVISDLAPQTGTKEYAEAQKRLHTAGASGGEHYTWSDTEIDQFLPEDLRLG</sequence>
<evidence type="ECO:0000256" key="1">
    <source>
        <dbReference type="SAM" id="Phobius"/>
    </source>
</evidence>
<feature type="transmembrane region" description="Helical" evidence="1">
    <location>
        <begin position="39"/>
        <end position="57"/>
    </location>
</feature>
<evidence type="ECO:0000313" key="3">
    <source>
        <dbReference type="EMBL" id="PJE64672.1"/>
    </source>
</evidence>
<keyword evidence="1" id="KW-0812">Transmembrane</keyword>
<organism evidence="3 4">
    <name type="scientific">Candidatus Ryanbacteria bacterium CG10_big_fil_rev_8_21_14_0_10_43_42</name>
    <dbReference type="NCBI Taxonomy" id="1974864"/>
    <lineage>
        <taxon>Bacteria</taxon>
        <taxon>Candidatus Ryaniibacteriota</taxon>
    </lineage>
</organism>
<feature type="transmembrane region" description="Helical" evidence="1">
    <location>
        <begin position="63"/>
        <end position="85"/>
    </location>
</feature>
<dbReference type="NCBIfam" id="NF033632">
    <property type="entry name" value="SLATT_4"/>
    <property type="match status" value="1"/>
</dbReference>
<protein>
    <recommendedName>
        <fullName evidence="2">SMODS and SLOG-associating 2TM effector domain-containing protein</fullName>
    </recommendedName>
</protein>
<dbReference type="EMBL" id="PFEF01000004">
    <property type="protein sequence ID" value="PJE64672.1"/>
    <property type="molecule type" value="Genomic_DNA"/>
</dbReference>
<keyword evidence="1" id="KW-1133">Transmembrane helix</keyword>
<dbReference type="InterPro" id="IPR040811">
    <property type="entry name" value="SLATT_4"/>
</dbReference>
<dbReference type="AlphaFoldDB" id="A0A2M8KXR7"/>